<reference evidence="2 3" key="1">
    <citation type="submission" date="2018-08" db="EMBL/GenBank/DDBJ databases">
        <title>Comparative analysis of Burkholderia isolates from Puerto Rico.</title>
        <authorList>
            <person name="Hall C."/>
            <person name="Sahl J."/>
            <person name="Wagner D."/>
        </authorList>
    </citation>
    <scope>NUCLEOTIDE SEQUENCE [LARGE SCALE GENOMIC DNA]</scope>
    <source>
        <strain evidence="2 3">Bp9001</strain>
    </source>
</reference>
<organism evidence="2 3">
    <name type="scientific">Burkholderia contaminans</name>
    <dbReference type="NCBI Taxonomy" id="488447"/>
    <lineage>
        <taxon>Bacteria</taxon>
        <taxon>Pseudomonadati</taxon>
        <taxon>Pseudomonadota</taxon>
        <taxon>Betaproteobacteria</taxon>
        <taxon>Burkholderiales</taxon>
        <taxon>Burkholderiaceae</taxon>
        <taxon>Burkholderia</taxon>
        <taxon>Burkholderia cepacia complex</taxon>
    </lineage>
</organism>
<dbReference type="EMBL" id="QTQX01000043">
    <property type="protein sequence ID" value="RQT14489.1"/>
    <property type="molecule type" value="Genomic_DNA"/>
</dbReference>
<comment type="caution">
    <text evidence="2">The sequence shown here is derived from an EMBL/GenBank/DDBJ whole genome shotgun (WGS) entry which is preliminary data.</text>
</comment>
<evidence type="ECO:0000256" key="1">
    <source>
        <dbReference type="SAM" id="SignalP"/>
    </source>
</evidence>
<gene>
    <name evidence="2" type="ORF">DF037_38320</name>
</gene>
<dbReference type="AlphaFoldDB" id="A0A3N8R4K4"/>
<sequence>MITMKATVACVAALVASNAVASKYDSDRVEISRDDGVAVSLSASSLDRKGDRADVLVKLVYDRPASTLRLGFPTEKVISQGAIDSGRPVAQ</sequence>
<evidence type="ECO:0000313" key="3">
    <source>
        <dbReference type="Proteomes" id="UP000269271"/>
    </source>
</evidence>
<dbReference type="RefSeq" id="WP_124619982.1">
    <property type="nucleotide sequence ID" value="NZ_QTQX01000043.1"/>
</dbReference>
<protein>
    <submittedName>
        <fullName evidence="2">Uncharacterized protein</fullName>
    </submittedName>
</protein>
<name>A0A3N8R4K4_9BURK</name>
<feature type="chain" id="PRO_5017929465" evidence="1">
    <location>
        <begin position="22"/>
        <end position="91"/>
    </location>
</feature>
<accession>A0A3N8R4K4</accession>
<dbReference type="Proteomes" id="UP000269271">
    <property type="component" value="Unassembled WGS sequence"/>
</dbReference>
<feature type="signal peptide" evidence="1">
    <location>
        <begin position="1"/>
        <end position="21"/>
    </location>
</feature>
<proteinExistence type="predicted"/>
<keyword evidence="1" id="KW-0732">Signal</keyword>
<evidence type="ECO:0000313" key="2">
    <source>
        <dbReference type="EMBL" id="RQT14489.1"/>
    </source>
</evidence>